<protein>
    <submittedName>
        <fullName evidence="3">Uncharacterized protein</fullName>
    </submittedName>
</protein>
<feature type="region of interest" description="Disordered" evidence="1">
    <location>
        <begin position="444"/>
        <end position="481"/>
    </location>
</feature>
<reference evidence="4" key="1">
    <citation type="journal article" date="2007" name="Plant Cell">
        <title>Dothideomycete-plant interactions illuminated by genome sequencing and EST analysis of the wheat pathogen Stagonospora nodorum.</title>
        <authorList>
            <person name="Hane J.K."/>
            <person name="Lowe R.G."/>
            <person name="Solomon P.S."/>
            <person name="Tan K.C."/>
            <person name="Schoch C.L."/>
            <person name="Spatafora J.W."/>
            <person name="Crous P.W."/>
            <person name="Kodira C."/>
            <person name="Birren B.W."/>
            <person name="Galagan J.E."/>
            <person name="Torriani S.F."/>
            <person name="McDonald B.A."/>
            <person name="Oliver R.P."/>
        </authorList>
    </citation>
    <scope>NUCLEOTIDE SEQUENCE [LARGE SCALE GENOMIC DNA]</scope>
    <source>
        <strain evidence="4">SN15 / ATCC MYA-4574 / FGSC 10173</strain>
    </source>
</reference>
<proteinExistence type="predicted"/>
<feature type="compositionally biased region" description="Low complexity" evidence="1">
    <location>
        <begin position="64"/>
        <end position="76"/>
    </location>
</feature>
<dbReference type="EMBL" id="CH445330">
    <property type="protein sequence ID" value="EAT88388.1"/>
    <property type="molecule type" value="Genomic_DNA"/>
</dbReference>
<sequence length="905" mass="100797">MCRVHRRVYVREDGHRSTYEEAFFPCEKARKGRLCSNVRTRITEYDPRKGSNVPDSLPSPIEPPSSTTHLSPPSSTGVRVPSSSEHSRFSSSSAGSEYSSSDHSQFSSSSSSWSHSGSARASSFNVTKVTPQVYQDEPGVAVRSSRLAPITFGIQAVLPQLPEHDAVDFKNTMHGYYVEDEEGALPLDGRNRSKLHIRDGKERLRSELQGELHPRFIQTLEKVDREAAEERVYGLEISQHARGRNRRDLLQAELSQNEQRGAHIQKHKIVEGESKASRALIQPATQRIHAPPHVSFPPNFVLKPTSARQSSLSSEIPSAYQDTSQYNPFAPAITYPGPSPAIYQDPWEDDDVMHGHSRRRWSDRSNSHVRSKTTVRATTGKPTAGAPEIDEVAMNDPKISEHDRLVTDTVVPVSRDKVIDTADMLYNTAAVQQQDRLYHATPLEVTESSSSVKTPMPSLSTLSTDFSRPRERANDSKQSLANQDAAVLFQEVTPSYADLSPQQVSGSSAVEGSEDRKTIEEEHMLLAPSTSPPPSSYRTQIGNLAVSIRATLVSLGYLETPLKEGYIRLRWQCKCKEKFSGDVFEYREGGVDRLIERMEQSTGCRVGATSYNQATTNQRYAFRTPAWTRGITQKVSSTFKRLVGVPPGLPQHRQAGTSTACALQAIELQTPQQNLHLMACMQRGRYLRTVHQDRIDDISNDQALFTFMQKLLARHRGRIRKIFSLKCVQGIYFVKFRLRAGGSAEVRNHEPCCTSSTQRICECLPPAPKVEPSPDAEYRCAPAGPLDIWPPVLSEELMHMLTSPQCITPKETFVLEQLPKRTKGELIGTIGRPAEGWGIHFQEGWDFDLLIGLVLAVFLLASLLFAVLWSHFKLDVQGAFGVSSYMVTASGIFVAWFANRAGKLG</sequence>
<keyword evidence="2" id="KW-0472">Membrane</keyword>
<dbReference type="RefSeq" id="XP_001795042.1">
    <property type="nucleotide sequence ID" value="XM_001794990.1"/>
</dbReference>
<evidence type="ECO:0000313" key="4">
    <source>
        <dbReference type="Proteomes" id="UP000001055"/>
    </source>
</evidence>
<dbReference type="AlphaFoldDB" id="Q0UUD6"/>
<feature type="region of interest" description="Disordered" evidence="1">
    <location>
        <begin position="353"/>
        <end position="388"/>
    </location>
</feature>
<feature type="transmembrane region" description="Helical" evidence="2">
    <location>
        <begin position="849"/>
        <end position="872"/>
    </location>
</feature>
<feature type="compositionally biased region" description="Low complexity" evidence="1">
    <location>
        <begin position="89"/>
        <end position="114"/>
    </location>
</feature>
<dbReference type="KEGG" id="pno:SNOG_04628"/>
<keyword evidence="2" id="KW-0812">Transmembrane</keyword>
<evidence type="ECO:0000256" key="2">
    <source>
        <dbReference type="SAM" id="Phobius"/>
    </source>
</evidence>
<evidence type="ECO:0000256" key="1">
    <source>
        <dbReference type="SAM" id="MobiDB-lite"/>
    </source>
</evidence>
<dbReference type="OMA" id="LTCANEG"/>
<gene>
    <name evidence="3" type="ORF">SNOG_04628</name>
</gene>
<feature type="transmembrane region" description="Helical" evidence="2">
    <location>
        <begin position="878"/>
        <end position="898"/>
    </location>
</feature>
<feature type="region of interest" description="Disordered" evidence="1">
    <location>
        <begin position="45"/>
        <end position="114"/>
    </location>
</feature>
<dbReference type="GeneID" id="5971910"/>
<keyword evidence="2" id="KW-1133">Transmembrane helix</keyword>
<evidence type="ECO:0000313" key="3">
    <source>
        <dbReference type="EMBL" id="EAT88388.1"/>
    </source>
</evidence>
<accession>Q0UUD6</accession>
<name>Q0UUD6_PHANO</name>
<organism evidence="3 4">
    <name type="scientific">Phaeosphaeria nodorum (strain SN15 / ATCC MYA-4574 / FGSC 10173)</name>
    <name type="common">Glume blotch fungus</name>
    <name type="synonym">Parastagonospora nodorum</name>
    <dbReference type="NCBI Taxonomy" id="321614"/>
    <lineage>
        <taxon>Eukaryota</taxon>
        <taxon>Fungi</taxon>
        <taxon>Dikarya</taxon>
        <taxon>Ascomycota</taxon>
        <taxon>Pezizomycotina</taxon>
        <taxon>Dothideomycetes</taxon>
        <taxon>Pleosporomycetidae</taxon>
        <taxon>Pleosporales</taxon>
        <taxon>Pleosporineae</taxon>
        <taxon>Phaeosphaeriaceae</taxon>
        <taxon>Parastagonospora</taxon>
    </lineage>
</organism>
<feature type="compositionally biased region" description="Polar residues" evidence="1">
    <location>
        <begin position="446"/>
        <end position="466"/>
    </location>
</feature>
<dbReference type="Proteomes" id="UP000001055">
    <property type="component" value="Unassembled WGS sequence"/>
</dbReference>
<dbReference type="InParanoid" id="Q0UUD6"/>
<dbReference type="VEuPathDB" id="FungiDB:JI435_046280"/>